<dbReference type="KEGG" id="vg:65101986"/>
<organism evidence="1">
    <name type="scientific">Holmes Jungle virus</name>
    <dbReference type="NCBI Taxonomy" id="2021721"/>
    <lineage>
        <taxon>Viruses</taxon>
        <taxon>Riboviria</taxon>
        <taxon>Orthornavirae</taxon>
        <taxon>Negarnaviricota</taxon>
        <taxon>Haploviricotina</taxon>
        <taxon>Monjiviricetes</taxon>
        <taxon>Mononegavirales</taxon>
        <taxon>Rhabdoviridae</taxon>
        <taxon>Alpharhabdovirinae</taxon>
        <taxon>Hapavirus</taxon>
        <taxon>Hapavirus holmes</taxon>
    </lineage>
</organism>
<gene>
    <name evidence="1" type="primary">U2</name>
</gene>
<name>A0A221LCF6_9RHAB</name>
<reference evidence="1" key="1">
    <citation type="journal article" date="2017" name="Evol. Bioinform. Online">
        <title>Identification of very small open reading frames in the genomes of Holmes Jungle virus, Ord River virus, and Wongabel virus of the genus Hapavirus, family Rhabdoviridae.</title>
        <authorList>
            <person name="Gubala A."/>
            <person name="Walsh S."/>
            <person name="McAllister J."/>
            <person name="Weir R."/>
            <person name="Davis S."/>
            <person name="Melville L."/>
            <person name="Mitchell I."/>
            <person name="Bulach D."/>
            <person name="Gauci P."/>
            <person name="Skvortsov A."/>
            <person name="Boyle D."/>
        </authorList>
    </citation>
    <scope>NUCLEOTIDE SEQUENCE [LARGE SCALE GENOMIC DNA]</scope>
    <source>
        <strain evidence="1">DPP1163</strain>
    </source>
</reference>
<keyword evidence="2" id="KW-1185">Reference proteome</keyword>
<evidence type="ECO:0000313" key="2">
    <source>
        <dbReference type="Proteomes" id="UP000501480"/>
    </source>
</evidence>
<dbReference type="Proteomes" id="UP000501480">
    <property type="component" value="Segment"/>
</dbReference>
<sequence>MATDDQFDPKLAWVVESLDFSPTSRDEPVNFVISVKIDVEFPSSFDEIELLMHVRQNLKRNKEWTKSGTLMGLCAGIGLSHSTIVPSEYLRKRLVGEFMGVINIPLIPDQGTEYIVLDTTSYDLDLDMWSGIKLNYTFFVCRGNGNVTKRIDTSWYSGQPNRPKKFTFDLLTVSVLYGFDDWFVSPMVNHDG</sequence>
<dbReference type="EMBL" id="KY421919">
    <property type="protein sequence ID" value="ASM90774.1"/>
    <property type="molecule type" value="Viral_cRNA"/>
</dbReference>
<protein>
    <submittedName>
        <fullName evidence="1">Uncharacterized protein</fullName>
    </submittedName>
</protein>
<proteinExistence type="predicted"/>
<accession>A0A221LCF6</accession>
<dbReference type="RefSeq" id="YP_010086764.1">
    <property type="nucleotide sequence ID" value="NC_055473.1"/>
</dbReference>
<dbReference type="GeneID" id="65101986"/>
<evidence type="ECO:0000313" key="1">
    <source>
        <dbReference type="EMBL" id="ASM90774.1"/>
    </source>
</evidence>